<dbReference type="RefSeq" id="WP_073027169.1">
    <property type="nucleotide sequence ID" value="NZ_FQXJ01000003.1"/>
</dbReference>
<feature type="region of interest" description="Disordered" evidence="1">
    <location>
        <begin position="127"/>
        <end position="158"/>
    </location>
</feature>
<reference evidence="4" key="1">
    <citation type="submission" date="2016-11" db="EMBL/GenBank/DDBJ databases">
        <authorList>
            <person name="Varghese N."/>
            <person name="Submissions S."/>
        </authorList>
    </citation>
    <scope>NUCLEOTIDE SEQUENCE [LARGE SCALE GENOMIC DNA]</scope>
    <source>
        <strain evidence="4">DSM 15449</strain>
    </source>
</reference>
<evidence type="ECO:0000313" key="3">
    <source>
        <dbReference type="EMBL" id="SHH11535.1"/>
    </source>
</evidence>
<evidence type="ECO:0000256" key="2">
    <source>
        <dbReference type="SAM" id="SignalP"/>
    </source>
</evidence>
<keyword evidence="4" id="KW-1185">Reference proteome</keyword>
<sequence>MKKRALMVSLSMAMVLGVAGVVTAATSDNNTTDLQPMTPNTQTYMDNKDVTSTEVEQVETAQPTQIVPDKTDISDQMRNSNVSMTDQMENLPANTQMQDMSVNTQMQTMPMNTQMNDQMRDSQHIQEMAETNHQDNSKSSQQSVQQSSDKTMMGSMRR</sequence>
<dbReference type="Proteomes" id="UP000183954">
    <property type="component" value="Unassembled WGS sequence"/>
</dbReference>
<organism evidence="3 4">
    <name type="scientific">Desulfosporosinus lacus DSM 15449</name>
    <dbReference type="NCBI Taxonomy" id="1121420"/>
    <lineage>
        <taxon>Bacteria</taxon>
        <taxon>Bacillati</taxon>
        <taxon>Bacillota</taxon>
        <taxon>Clostridia</taxon>
        <taxon>Eubacteriales</taxon>
        <taxon>Desulfitobacteriaceae</taxon>
        <taxon>Desulfosporosinus</taxon>
    </lineage>
</organism>
<name>A0A1M5QBS3_9FIRM</name>
<feature type="chain" id="PRO_5012500011" evidence="2">
    <location>
        <begin position="25"/>
        <end position="158"/>
    </location>
</feature>
<feature type="signal peptide" evidence="2">
    <location>
        <begin position="1"/>
        <end position="24"/>
    </location>
</feature>
<dbReference type="AlphaFoldDB" id="A0A1M5QBS3"/>
<dbReference type="OrthoDB" id="10015950at2"/>
<keyword evidence="2" id="KW-0732">Signal</keyword>
<protein>
    <submittedName>
        <fullName evidence="3">Uncharacterized protein</fullName>
    </submittedName>
</protein>
<evidence type="ECO:0000313" key="4">
    <source>
        <dbReference type="Proteomes" id="UP000183954"/>
    </source>
</evidence>
<feature type="compositionally biased region" description="Low complexity" evidence="1">
    <location>
        <begin position="137"/>
        <end position="148"/>
    </location>
</feature>
<proteinExistence type="predicted"/>
<gene>
    <name evidence="3" type="ORF">SAMN02746098_00207</name>
</gene>
<dbReference type="EMBL" id="FQXJ01000003">
    <property type="protein sequence ID" value="SHH11535.1"/>
    <property type="molecule type" value="Genomic_DNA"/>
</dbReference>
<accession>A0A1M5QBS3</accession>
<evidence type="ECO:0000256" key="1">
    <source>
        <dbReference type="SAM" id="MobiDB-lite"/>
    </source>
</evidence>